<dbReference type="SUPFAM" id="SSF47413">
    <property type="entry name" value="lambda repressor-like DNA-binding domains"/>
    <property type="match status" value="1"/>
</dbReference>
<evidence type="ECO:0000259" key="2">
    <source>
        <dbReference type="PROSITE" id="PS50932"/>
    </source>
</evidence>
<dbReference type="InterPro" id="IPR000843">
    <property type="entry name" value="HTH_LacI"/>
</dbReference>
<reference evidence="3" key="1">
    <citation type="submission" date="2023-03" db="EMBL/GenBank/DDBJ databases">
        <title>Actinoallomurus iriomotensis NBRC 103684.</title>
        <authorList>
            <person name="Ichikawa N."/>
            <person name="Sato H."/>
            <person name="Tonouchi N."/>
        </authorList>
    </citation>
    <scope>NUCLEOTIDE SEQUENCE</scope>
    <source>
        <strain evidence="3">NBRC 103684</strain>
    </source>
</reference>
<dbReference type="EMBL" id="BSTK01000001">
    <property type="protein sequence ID" value="GLY82081.1"/>
    <property type="molecule type" value="Genomic_DNA"/>
</dbReference>
<dbReference type="Proteomes" id="UP001165074">
    <property type="component" value="Unassembled WGS sequence"/>
</dbReference>
<evidence type="ECO:0000313" key="3">
    <source>
        <dbReference type="EMBL" id="GLY82081.1"/>
    </source>
</evidence>
<dbReference type="AlphaFoldDB" id="A0A9W6RUG7"/>
<dbReference type="Gene3D" id="1.10.260.40">
    <property type="entry name" value="lambda repressor-like DNA-binding domains"/>
    <property type="match status" value="1"/>
</dbReference>
<dbReference type="GO" id="GO:0006355">
    <property type="term" value="P:regulation of DNA-templated transcription"/>
    <property type="evidence" value="ECO:0007669"/>
    <property type="project" value="InterPro"/>
</dbReference>
<organism evidence="3 4">
    <name type="scientific">Actinoallomurus iriomotensis</name>
    <dbReference type="NCBI Taxonomy" id="478107"/>
    <lineage>
        <taxon>Bacteria</taxon>
        <taxon>Bacillati</taxon>
        <taxon>Actinomycetota</taxon>
        <taxon>Actinomycetes</taxon>
        <taxon>Streptosporangiales</taxon>
        <taxon>Thermomonosporaceae</taxon>
        <taxon>Actinoallomurus</taxon>
    </lineage>
</organism>
<dbReference type="PROSITE" id="PS00356">
    <property type="entry name" value="HTH_LACI_1"/>
    <property type="match status" value="1"/>
</dbReference>
<dbReference type="InterPro" id="IPR010982">
    <property type="entry name" value="Lambda_DNA-bd_dom_sf"/>
</dbReference>
<proteinExistence type="predicted"/>
<feature type="domain" description="HTH lacI-type" evidence="2">
    <location>
        <begin position="16"/>
        <end position="36"/>
    </location>
</feature>
<feature type="compositionally biased region" description="Pro residues" evidence="1">
    <location>
        <begin position="95"/>
        <end position="112"/>
    </location>
</feature>
<feature type="region of interest" description="Disordered" evidence="1">
    <location>
        <begin position="50"/>
        <end position="112"/>
    </location>
</feature>
<evidence type="ECO:0000256" key="1">
    <source>
        <dbReference type="SAM" id="MobiDB-lite"/>
    </source>
</evidence>
<dbReference type="GO" id="GO:0003677">
    <property type="term" value="F:DNA binding"/>
    <property type="evidence" value="ECO:0007669"/>
    <property type="project" value="InterPro"/>
</dbReference>
<sequence>MTRTETATPSEMPRTPTLADVAALAGVSPATVSRVIGRGKGFDRMCGPVHGGNALNGDSPSGALANARCPGTGSRPVPPVAAERLSGGTRRGEDPPSPCRRPSPPVPYAPEA</sequence>
<dbReference type="PRINTS" id="PR00036">
    <property type="entry name" value="HTHLACI"/>
</dbReference>
<accession>A0A9W6RUG7</accession>
<dbReference type="PROSITE" id="PS50932">
    <property type="entry name" value="HTH_LACI_2"/>
    <property type="match status" value="1"/>
</dbReference>
<protein>
    <recommendedName>
        <fullName evidence="2">HTH lacI-type domain-containing protein</fullName>
    </recommendedName>
</protein>
<evidence type="ECO:0000313" key="4">
    <source>
        <dbReference type="Proteomes" id="UP001165074"/>
    </source>
</evidence>
<comment type="caution">
    <text evidence="3">The sequence shown here is derived from an EMBL/GenBank/DDBJ whole genome shotgun (WGS) entry which is preliminary data.</text>
</comment>
<dbReference type="Pfam" id="PF00356">
    <property type="entry name" value="LacI"/>
    <property type="match status" value="1"/>
</dbReference>
<name>A0A9W6RUG7_9ACTN</name>
<dbReference type="RefSeq" id="WP_285565634.1">
    <property type="nucleotide sequence ID" value="NZ_BSTK01000001.1"/>
</dbReference>
<keyword evidence="4" id="KW-1185">Reference proteome</keyword>
<gene>
    <name evidence="3" type="ORF">Airi02_000130</name>
</gene>